<dbReference type="SUPFAM" id="SSF56496">
    <property type="entry name" value="Fibrinogen C-terminal domain-like"/>
    <property type="match status" value="1"/>
</dbReference>
<dbReference type="Gene3D" id="3.90.215.10">
    <property type="entry name" value="Gamma Fibrinogen, chain A, domain 1"/>
    <property type="match status" value="1"/>
</dbReference>
<dbReference type="Pfam" id="PF00147">
    <property type="entry name" value="Fibrinogen_C"/>
    <property type="match status" value="1"/>
</dbReference>
<dbReference type="InterPro" id="IPR014716">
    <property type="entry name" value="Fibrinogen_a/b/g_C_1"/>
</dbReference>
<dbReference type="InterPro" id="IPR036056">
    <property type="entry name" value="Fibrinogen-like_C"/>
</dbReference>
<protein>
    <recommendedName>
        <fullName evidence="1">Fibrinogen C-terminal domain-containing protein</fullName>
    </recommendedName>
</protein>
<evidence type="ECO:0000313" key="2">
    <source>
        <dbReference type="EMBL" id="TDG38163.1"/>
    </source>
</evidence>
<dbReference type="AlphaFoldDB" id="A0A484ALX6"/>
<evidence type="ECO:0000313" key="3">
    <source>
        <dbReference type="Proteomes" id="UP000295192"/>
    </source>
</evidence>
<evidence type="ECO:0000259" key="1">
    <source>
        <dbReference type="Pfam" id="PF00147"/>
    </source>
</evidence>
<name>A0A484ALX6_DRONA</name>
<keyword evidence="3" id="KW-1185">Reference proteome</keyword>
<accession>A0A484ALX6</accession>
<feature type="non-terminal residue" evidence="2">
    <location>
        <position position="1"/>
    </location>
</feature>
<dbReference type="Proteomes" id="UP000295192">
    <property type="component" value="Unassembled WGS sequence"/>
</dbReference>
<sequence length="90" mass="10151">SHFVIGGVEENFKLKSLGYYSGNAGDALSPSLNMEIQSHFGSRWWLSKNIDSDLNGMYISDRDELEDGGITWDTFSQLSLQFVQMMIRPA</sequence>
<feature type="domain" description="Fibrinogen C-terminal" evidence="1">
    <location>
        <begin position="37"/>
        <end position="89"/>
    </location>
</feature>
<comment type="caution">
    <text evidence="2">The sequence shown here is derived from an EMBL/GenBank/DDBJ whole genome shotgun (WGS) entry which is preliminary data.</text>
</comment>
<proteinExistence type="predicted"/>
<organism evidence="2 3">
    <name type="scientific">Drosophila navojoa</name>
    <name type="common">Fruit fly</name>
    <dbReference type="NCBI Taxonomy" id="7232"/>
    <lineage>
        <taxon>Eukaryota</taxon>
        <taxon>Metazoa</taxon>
        <taxon>Ecdysozoa</taxon>
        <taxon>Arthropoda</taxon>
        <taxon>Hexapoda</taxon>
        <taxon>Insecta</taxon>
        <taxon>Pterygota</taxon>
        <taxon>Neoptera</taxon>
        <taxon>Endopterygota</taxon>
        <taxon>Diptera</taxon>
        <taxon>Brachycera</taxon>
        <taxon>Muscomorpha</taxon>
        <taxon>Ephydroidea</taxon>
        <taxon>Drosophilidae</taxon>
        <taxon>Drosophila</taxon>
    </lineage>
</organism>
<dbReference type="InterPro" id="IPR002181">
    <property type="entry name" value="Fibrinogen_a/b/g_C_dom"/>
</dbReference>
<reference evidence="2 3" key="1">
    <citation type="journal article" date="2019" name="J. Hered.">
        <title>An Improved Genome Assembly for Drosophila navojoa, the Basal Species in the mojavensis Cluster.</title>
        <authorList>
            <person name="Vanderlinde T."/>
            <person name="Dupim E.G."/>
            <person name="Nazario-Yepiz N.O."/>
            <person name="Carvalho A.B."/>
        </authorList>
    </citation>
    <scope>NUCLEOTIDE SEQUENCE [LARGE SCALE GENOMIC DNA]</scope>
    <source>
        <strain evidence="2">Navoj_Jal97</strain>
        <tissue evidence="2">Whole organism</tissue>
    </source>
</reference>
<gene>
    <name evidence="2" type="ORF">AWZ03_015415</name>
</gene>
<dbReference type="EMBL" id="LSRL02009619">
    <property type="protein sequence ID" value="TDG38163.1"/>
    <property type="molecule type" value="Genomic_DNA"/>
</dbReference>